<dbReference type="InterPro" id="IPR036754">
    <property type="entry name" value="YbaK/aa-tRNA-synt-asso_dom_sf"/>
</dbReference>
<dbReference type="PIRSF" id="PIRSF006181">
    <property type="entry name" value="EbsC_YbaK"/>
    <property type="match status" value="1"/>
</dbReference>
<dbReference type="NCBIfam" id="TIGR00011">
    <property type="entry name" value="YbaK_EbsC"/>
    <property type="match status" value="1"/>
</dbReference>
<dbReference type="GO" id="GO:0016829">
    <property type="term" value="F:lyase activity"/>
    <property type="evidence" value="ECO:0007669"/>
    <property type="project" value="UniProtKB-KW"/>
</dbReference>
<feature type="domain" description="YbaK/aminoacyl-tRNA synthetase-associated" evidence="5">
    <location>
        <begin position="43"/>
        <end position="155"/>
    </location>
</feature>
<proteinExistence type="inferred from homology"/>
<protein>
    <recommendedName>
        <fullName evidence="4">Cys-tRNA(Pro)/Cys-tRNA(Cys) deacylase</fullName>
        <ecNumber evidence="4">4.2.-.-</ecNumber>
    </recommendedName>
</protein>
<keyword evidence="2 4" id="KW-0648">Protein biosynthesis</keyword>
<sequence>MAKKKAHASHGTPAVLVLEREGVPHTLHAYEHDPSSDLSYGLEAARAIGVDPAQVFKTLLADVDGALVVGIVPVAGTLDLKALARAVAGKRAVMADPAAAQRATGYVVGGISPLGQRTRHPTVLDSSAEAFDVVYVSGGRRGLDVGIAPADLLRLTDGRLAPIGRG</sequence>
<dbReference type="InterPro" id="IPR007214">
    <property type="entry name" value="YbaK/aa-tRNA-synth-assoc-dom"/>
</dbReference>
<dbReference type="Proteomes" id="UP000009236">
    <property type="component" value="Chromosome"/>
</dbReference>
<dbReference type="STRING" id="743718.Isova_2160"/>
<comment type="similarity">
    <text evidence="1 4">Belongs to the prolyl-tRNA editing family. YbaK/EbsC subfamily.</text>
</comment>
<dbReference type="CDD" id="cd00002">
    <property type="entry name" value="YbaK_deacylase"/>
    <property type="match status" value="1"/>
</dbReference>
<dbReference type="KEGG" id="iva:Isova_2160"/>
<evidence type="ECO:0000256" key="1">
    <source>
        <dbReference type="ARBA" id="ARBA00009798"/>
    </source>
</evidence>
<reference evidence="6 7" key="1">
    <citation type="submission" date="2011-05" db="EMBL/GenBank/DDBJ databases">
        <title>Complete sequence of Isoptericola variabilis 225.</title>
        <authorList>
            <consortium name="US DOE Joint Genome Institute"/>
            <person name="Lucas S."/>
            <person name="Han J."/>
            <person name="Lapidus A."/>
            <person name="Cheng J.-F."/>
            <person name="Goodwin L."/>
            <person name="Pitluck S."/>
            <person name="Peters L."/>
            <person name="Mikhailova N."/>
            <person name="Zeytun A."/>
            <person name="Han C."/>
            <person name="Tapia R."/>
            <person name="Land M."/>
            <person name="Hauser L."/>
            <person name="Kyrpides N."/>
            <person name="Ivanova N."/>
            <person name="Pagani I."/>
            <person name="Siebers A."/>
            <person name="Allgaier M."/>
            <person name="Thelen M."/>
            <person name="Hugenholtz P."/>
            <person name="Gladden J."/>
            <person name="Woyke T."/>
        </authorList>
    </citation>
    <scope>NUCLEOTIDE SEQUENCE [LARGE SCALE GENOMIC DNA]</scope>
    <source>
        <strain evidence="7">225</strain>
    </source>
</reference>
<dbReference type="PANTHER" id="PTHR30411:SF0">
    <property type="entry name" value="CYS-TRNA(PRO)_CYS-TRNA(CYS) DEACYLASE YBAK"/>
    <property type="match status" value="1"/>
</dbReference>
<dbReference type="EMBL" id="CP002810">
    <property type="protein sequence ID" value="AEG44883.1"/>
    <property type="molecule type" value="Genomic_DNA"/>
</dbReference>
<evidence type="ECO:0000313" key="7">
    <source>
        <dbReference type="Proteomes" id="UP000009236"/>
    </source>
</evidence>
<evidence type="ECO:0000256" key="2">
    <source>
        <dbReference type="ARBA" id="ARBA00022917"/>
    </source>
</evidence>
<dbReference type="PANTHER" id="PTHR30411">
    <property type="entry name" value="CYTOPLASMIC PROTEIN"/>
    <property type="match status" value="1"/>
</dbReference>
<name>F6FQI7_ISOV2</name>
<dbReference type="Pfam" id="PF04073">
    <property type="entry name" value="tRNA_edit"/>
    <property type="match status" value="1"/>
</dbReference>
<dbReference type="EC" id="4.2.-.-" evidence="4"/>
<gene>
    <name evidence="6" type="ordered locus">Isova_2160</name>
</gene>
<keyword evidence="3 4" id="KW-0456">Lyase</keyword>
<accession>F6FQI7</accession>
<evidence type="ECO:0000256" key="4">
    <source>
        <dbReference type="PIRNR" id="PIRNR006181"/>
    </source>
</evidence>
<evidence type="ECO:0000259" key="5">
    <source>
        <dbReference type="Pfam" id="PF04073"/>
    </source>
</evidence>
<evidence type="ECO:0000313" key="6">
    <source>
        <dbReference type="EMBL" id="AEG44883.1"/>
    </source>
</evidence>
<dbReference type="eggNOG" id="COG2606">
    <property type="taxonomic scope" value="Bacteria"/>
</dbReference>
<dbReference type="HOGENOM" id="CLU_094875_1_1_11"/>
<dbReference type="Gene3D" id="3.90.960.10">
    <property type="entry name" value="YbaK/aminoacyl-tRNA synthetase-associated domain"/>
    <property type="match status" value="1"/>
</dbReference>
<dbReference type="InterPro" id="IPR004369">
    <property type="entry name" value="Prolyl-tRNA_editing_YbaK/EbsC"/>
</dbReference>
<organism evidence="7">
    <name type="scientific">Isoptericola variabilis (strain 225)</name>
    <dbReference type="NCBI Taxonomy" id="743718"/>
    <lineage>
        <taxon>Bacteria</taxon>
        <taxon>Bacillati</taxon>
        <taxon>Actinomycetota</taxon>
        <taxon>Actinomycetes</taxon>
        <taxon>Micrococcales</taxon>
        <taxon>Promicromonosporaceae</taxon>
        <taxon>Isoptericola</taxon>
    </lineage>
</organism>
<dbReference type="GO" id="GO:0002161">
    <property type="term" value="F:aminoacyl-tRNA deacylase activity"/>
    <property type="evidence" value="ECO:0007669"/>
    <property type="project" value="InterPro"/>
</dbReference>
<dbReference type="AlphaFoldDB" id="F6FQI7"/>
<keyword evidence="7" id="KW-1185">Reference proteome</keyword>
<dbReference type="GO" id="GO:0006412">
    <property type="term" value="P:translation"/>
    <property type="evidence" value="ECO:0007669"/>
    <property type="project" value="UniProtKB-KW"/>
</dbReference>
<dbReference type="RefSeq" id="WP_013839274.1">
    <property type="nucleotide sequence ID" value="NC_015588.1"/>
</dbReference>
<evidence type="ECO:0000256" key="3">
    <source>
        <dbReference type="ARBA" id="ARBA00023239"/>
    </source>
</evidence>
<dbReference type="SUPFAM" id="SSF55826">
    <property type="entry name" value="YbaK/ProRS associated domain"/>
    <property type="match status" value="1"/>
</dbReference>